<proteinExistence type="predicted"/>
<dbReference type="EMBL" id="GG730042">
    <property type="protein sequence ID" value="EEZ93062.1"/>
    <property type="molecule type" value="Genomic_DNA"/>
</dbReference>
<dbReference type="Gene3D" id="3.40.50.10260">
    <property type="entry name" value="YjeF N-terminal domain"/>
    <property type="match status" value="1"/>
</dbReference>
<evidence type="ECO:0000313" key="3">
    <source>
        <dbReference type="Proteomes" id="UP000009375"/>
    </source>
</evidence>
<dbReference type="InterPro" id="IPR036652">
    <property type="entry name" value="YjeF_N_dom_sf"/>
</dbReference>
<accession>D2EEV6</accession>
<keyword evidence="2" id="KW-0808">Transferase</keyword>
<dbReference type="GO" id="GO:0016301">
    <property type="term" value="F:kinase activity"/>
    <property type="evidence" value="ECO:0007669"/>
    <property type="project" value="UniProtKB-KW"/>
</dbReference>
<gene>
    <name evidence="2" type="ORF">BJBARM4_0258</name>
</gene>
<dbReference type="Proteomes" id="UP000009375">
    <property type="component" value="Unassembled WGS sequence"/>
</dbReference>
<evidence type="ECO:0000313" key="2">
    <source>
        <dbReference type="EMBL" id="EEZ93062.1"/>
    </source>
</evidence>
<evidence type="ECO:0000259" key="1">
    <source>
        <dbReference type="PROSITE" id="PS51385"/>
    </source>
</evidence>
<organism evidence="2 3">
    <name type="scientific">Candidatus Parvarchaeum acidiphilum ARMAN-4</name>
    <dbReference type="NCBI Taxonomy" id="662760"/>
    <lineage>
        <taxon>Archaea</taxon>
        <taxon>Candidatus Parvarchaeota</taxon>
        <taxon>Candidatus Parvarchaeum</taxon>
    </lineage>
</organism>
<protein>
    <submittedName>
        <fullName evidence="2">Carbohydrate kinase, YjeF related protein</fullName>
    </submittedName>
</protein>
<dbReference type="NCBIfam" id="TIGR00197">
    <property type="entry name" value="yjeF_nterm"/>
    <property type="match status" value="1"/>
</dbReference>
<dbReference type="Pfam" id="PF03853">
    <property type="entry name" value="YjeF_N"/>
    <property type="match status" value="1"/>
</dbReference>
<reference evidence="2 3" key="1">
    <citation type="journal article" date="2010" name="Proc. Natl. Acad. Sci. U.S.A.">
        <title>Enigmatic, ultrasmall, uncultivated Archaea.</title>
        <authorList>
            <person name="Baker B.J."/>
            <person name="Comolli L.R."/>
            <person name="Dick G.J."/>
            <person name="Hauser L.J."/>
            <person name="Hyatt D."/>
            <person name="Dill B.D."/>
            <person name="Land M.L."/>
            <person name="Verberkmoes N.C."/>
            <person name="Hettich R.L."/>
            <person name="Banfield J.F."/>
        </authorList>
    </citation>
    <scope>NUCLEOTIDE SEQUENCE [LARGE SCALE GENOMIC DNA]</scope>
</reference>
<dbReference type="PROSITE" id="PS51385">
    <property type="entry name" value="YJEF_N"/>
    <property type="match status" value="1"/>
</dbReference>
<sequence>MEYYSIDDIRKIEQEAIRKGMTEEKMIDTAGHLASDFIVKNLVFKKAVFIAGPGNNGGDTLSTAFHLFNLNHFDLEVFVVGKPDSLKEESDNFIHLLNDTKSVPVKFLSDPADLIKIKDSVSNADLLVVGIFGMGFHGELPPLVSDLIDLINNSQAKKISIDIPTGMNGDTGEFKEAVKSDFTLTMLAMKKAFENQTALSICGKISVLDLLD</sequence>
<name>D2EEV6_PARA4</name>
<dbReference type="InterPro" id="IPR004443">
    <property type="entry name" value="YjeF_N_dom"/>
</dbReference>
<keyword evidence="2" id="KW-0418">Kinase</keyword>
<dbReference type="AlphaFoldDB" id="D2EEV6"/>
<feature type="domain" description="YjeF N-terminal" evidence="1">
    <location>
        <begin position="9"/>
        <end position="212"/>
    </location>
</feature>
<dbReference type="SUPFAM" id="SSF64153">
    <property type="entry name" value="YjeF N-terminal domain-like"/>
    <property type="match status" value="1"/>
</dbReference>